<keyword evidence="3" id="KW-0804">Transcription</keyword>
<feature type="transmembrane region" description="Helical" evidence="4">
    <location>
        <begin position="91"/>
        <end position="110"/>
    </location>
</feature>
<evidence type="ECO:0000256" key="4">
    <source>
        <dbReference type="SAM" id="Phobius"/>
    </source>
</evidence>
<dbReference type="EMBL" id="VNWL01000014">
    <property type="protein sequence ID" value="TXK03718.1"/>
    <property type="molecule type" value="Genomic_DNA"/>
</dbReference>
<evidence type="ECO:0000313" key="8">
    <source>
        <dbReference type="Proteomes" id="UP000284189"/>
    </source>
</evidence>
<feature type="transmembrane region" description="Helical" evidence="4">
    <location>
        <begin position="6"/>
        <end position="24"/>
    </location>
</feature>
<organism evidence="6 8">
    <name type="scientific">Flagellimonas aequoris</name>
    <dbReference type="NCBI Taxonomy" id="2306997"/>
    <lineage>
        <taxon>Bacteria</taxon>
        <taxon>Pseudomonadati</taxon>
        <taxon>Bacteroidota</taxon>
        <taxon>Flavobacteriia</taxon>
        <taxon>Flavobacteriales</taxon>
        <taxon>Flavobacteriaceae</taxon>
        <taxon>Flagellimonas</taxon>
    </lineage>
</organism>
<keyword evidence="9" id="KW-1185">Reference proteome</keyword>
<feature type="transmembrane region" description="Helical" evidence="4">
    <location>
        <begin position="58"/>
        <end position="79"/>
    </location>
</feature>
<dbReference type="InterPro" id="IPR009057">
    <property type="entry name" value="Homeodomain-like_sf"/>
</dbReference>
<dbReference type="Proteomes" id="UP000321528">
    <property type="component" value="Unassembled WGS sequence"/>
</dbReference>
<dbReference type="Gene3D" id="1.10.10.60">
    <property type="entry name" value="Homeodomain-like"/>
    <property type="match status" value="2"/>
</dbReference>
<dbReference type="GO" id="GO:0003700">
    <property type="term" value="F:DNA-binding transcription factor activity"/>
    <property type="evidence" value="ECO:0007669"/>
    <property type="project" value="InterPro"/>
</dbReference>
<dbReference type="Proteomes" id="UP000284189">
    <property type="component" value="Unassembled WGS sequence"/>
</dbReference>
<keyword evidence="2" id="KW-0238">DNA-binding</keyword>
<dbReference type="PANTHER" id="PTHR43280:SF29">
    <property type="entry name" value="ARAC-FAMILY TRANSCRIPTIONAL REGULATOR"/>
    <property type="match status" value="1"/>
</dbReference>
<dbReference type="AlphaFoldDB" id="A0A418N8K7"/>
<dbReference type="PROSITE" id="PS01124">
    <property type="entry name" value="HTH_ARAC_FAMILY_2"/>
    <property type="match status" value="1"/>
</dbReference>
<feature type="transmembrane region" description="Helical" evidence="4">
    <location>
        <begin position="195"/>
        <end position="213"/>
    </location>
</feature>
<dbReference type="Pfam" id="PF12833">
    <property type="entry name" value="HTH_18"/>
    <property type="match status" value="1"/>
</dbReference>
<evidence type="ECO:0000256" key="2">
    <source>
        <dbReference type="ARBA" id="ARBA00023125"/>
    </source>
</evidence>
<evidence type="ECO:0000313" key="7">
    <source>
        <dbReference type="EMBL" id="TXK03718.1"/>
    </source>
</evidence>
<proteinExistence type="predicted"/>
<protein>
    <submittedName>
        <fullName evidence="6">AraC family transcriptional regulator</fullName>
    </submittedName>
    <submittedName>
        <fullName evidence="7">Helix-turn-helix transcriptional regulator</fullName>
    </submittedName>
</protein>
<feature type="domain" description="HTH araC/xylS-type" evidence="5">
    <location>
        <begin position="248"/>
        <end position="356"/>
    </location>
</feature>
<keyword evidence="1" id="KW-0805">Transcription regulation</keyword>
<evidence type="ECO:0000313" key="9">
    <source>
        <dbReference type="Proteomes" id="UP000321528"/>
    </source>
</evidence>
<comment type="caution">
    <text evidence="6">The sequence shown here is derived from an EMBL/GenBank/DDBJ whole genome shotgun (WGS) entry which is preliminary data.</text>
</comment>
<dbReference type="GO" id="GO:0043565">
    <property type="term" value="F:sequence-specific DNA binding"/>
    <property type="evidence" value="ECO:0007669"/>
    <property type="project" value="InterPro"/>
</dbReference>
<evidence type="ECO:0000313" key="6">
    <source>
        <dbReference type="EMBL" id="RIV71950.1"/>
    </source>
</evidence>
<dbReference type="SUPFAM" id="SSF46689">
    <property type="entry name" value="Homeodomain-like"/>
    <property type="match status" value="1"/>
</dbReference>
<accession>A0A418N8K7</accession>
<evidence type="ECO:0000256" key="3">
    <source>
        <dbReference type="ARBA" id="ARBA00023163"/>
    </source>
</evidence>
<dbReference type="PANTHER" id="PTHR43280">
    <property type="entry name" value="ARAC-FAMILY TRANSCRIPTIONAL REGULATOR"/>
    <property type="match status" value="1"/>
</dbReference>
<keyword evidence="4" id="KW-0812">Transmembrane</keyword>
<name>A0A418N8K7_9FLAO</name>
<dbReference type="OrthoDB" id="9779074at2"/>
<dbReference type="SMART" id="SM00342">
    <property type="entry name" value="HTH_ARAC"/>
    <property type="match status" value="1"/>
</dbReference>
<evidence type="ECO:0000256" key="1">
    <source>
        <dbReference type="ARBA" id="ARBA00023015"/>
    </source>
</evidence>
<dbReference type="InterPro" id="IPR018060">
    <property type="entry name" value="HTH_AraC"/>
</dbReference>
<feature type="transmembrane region" description="Helical" evidence="4">
    <location>
        <begin position="125"/>
        <end position="145"/>
    </location>
</feature>
<evidence type="ECO:0000259" key="5">
    <source>
        <dbReference type="PROSITE" id="PS01124"/>
    </source>
</evidence>
<keyword evidence="4" id="KW-0472">Membrane</keyword>
<feature type="transmembrane region" description="Helical" evidence="4">
    <location>
        <begin position="166"/>
        <end position="183"/>
    </location>
</feature>
<feature type="transmembrane region" description="Helical" evidence="4">
    <location>
        <begin position="33"/>
        <end position="52"/>
    </location>
</feature>
<reference evidence="6 8" key="1">
    <citation type="submission" date="2018-08" db="EMBL/GenBank/DDBJ databases">
        <title>Proposal of Muricauda 72 sp.nov. and Muricauda NH166 sp.nov., isolated from seawater.</title>
        <authorList>
            <person name="Cheng H."/>
            <person name="Wu Y.-H."/>
            <person name="Guo L.-L."/>
            <person name="Xu X.-W."/>
        </authorList>
    </citation>
    <scope>NUCLEOTIDE SEQUENCE [LARGE SCALE GENOMIC DNA]</scope>
    <source>
        <strain evidence="6 8">NH166</strain>
    </source>
</reference>
<keyword evidence="4" id="KW-1133">Transmembrane helix</keyword>
<dbReference type="EMBL" id="QXFJ01000015">
    <property type="protein sequence ID" value="RIV71950.1"/>
    <property type="molecule type" value="Genomic_DNA"/>
</dbReference>
<sequence length="358" mass="42333">MYSVIKGLLFLVFIMGSILSWKLFSFPRKTKFIAFYTLSITLIACNQMLSYYSSNIEIFPIFNTFIGYFLSPLLFFQCISLFKINDFKKLFYRHILVSIPFLCIIIYWIFDDYRRKLLGYGNNSYITILLVVQYFVYLLLLILFLGKRKGLMRGIKPTLQFKRIRLTVILFLIQALITIAMLFENFTSYEGLTEYLVFFIFLLFMGQLVLIFYNHNKYLNFFTGNDEPIHFTNEGYDKVGWVKSESSKEVLLELQKLMSEQKLFKDSSLNLKRLADELHMAEHTLSKILKDSYNLTYSQYISFQRLEEAKKLLIQSRDNGARINEIMFEVGFNSKSAFNTWFKKRTGFTPTEFKKGSE</sequence>
<reference evidence="7 9" key="2">
    <citation type="submission" date="2019-07" db="EMBL/GenBank/DDBJ databases">
        <title>Draft genome of two Muricauda strains isolated from deep sea.</title>
        <authorList>
            <person name="Sun C."/>
        </authorList>
    </citation>
    <scope>NUCLEOTIDE SEQUENCE [LARGE SCALE GENOMIC DNA]</scope>
    <source>
        <strain evidence="7 9">NH166</strain>
    </source>
</reference>
<gene>
    <name evidence="6" type="ORF">D2U88_05695</name>
    <name evidence="7" type="ORF">FQ019_05650</name>
</gene>